<accession>A0A167YNW2</accession>
<dbReference type="EMBL" id="AZGZ01000013">
    <property type="protein sequence ID" value="KZZ91576.1"/>
    <property type="molecule type" value="Genomic_DNA"/>
</dbReference>
<sequence>MAADAVGPTHDDTGIIERGIPHRALMLPEIVDRIFFFFTLIEADGPRRRLGELARKDPSKSYRFTLPPTLITSFICVNKLWASIAIAQIWRQPVARRHTLLELLRRIKDPLKRQFYAGLVVHGYITALHAWHPNMCSSLKTDEEEICRTEFPRMKALTIKVSPSLMLEFSHRIPEIKGEKVSELKIVLERPADPFGGFRFVHAVQMDVIMEQVCKIFTNVEILEIEGPCEMRTATAANVRKAMPKLKRFEHDGAVFLD</sequence>
<name>A0A167YNW2_9EURO</name>
<dbReference type="OrthoDB" id="2305901at2759"/>
<comment type="caution">
    <text evidence="1">The sequence shown here is derived from an EMBL/GenBank/DDBJ whole genome shotgun (WGS) entry which is preliminary data.</text>
</comment>
<gene>
    <name evidence="1" type="ORF">AAP_03282</name>
</gene>
<protein>
    <submittedName>
        <fullName evidence="1">Uncharacterized protein</fullName>
    </submittedName>
</protein>
<organism evidence="1 2">
    <name type="scientific">Ascosphaera apis ARSEF 7405</name>
    <dbReference type="NCBI Taxonomy" id="392613"/>
    <lineage>
        <taxon>Eukaryota</taxon>
        <taxon>Fungi</taxon>
        <taxon>Dikarya</taxon>
        <taxon>Ascomycota</taxon>
        <taxon>Pezizomycotina</taxon>
        <taxon>Eurotiomycetes</taxon>
        <taxon>Eurotiomycetidae</taxon>
        <taxon>Onygenales</taxon>
        <taxon>Ascosphaeraceae</taxon>
        <taxon>Ascosphaera</taxon>
    </lineage>
</organism>
<dbReference type="VEuPathDB" id="FungiDB:AAP_03282"/>
<dbReference type="Proteomes" id="UP000242877">
    <property type="component" value="Unassembled WGS sequence"/>
</dbReference>
<proteinExistence type="predicted"/>
<evidence type="ECO:0000313" key="1">
    <source>
        <dbReference type="EMBL" id="KZZ91576.1"/>
    </source>
</evidence>
<keyword evidence="2" id="KW-1185">Reference proteome</keyword>
<evidence type="ECO:0000313" key="2">
    <source>
        <dbReference type="Proteomes" id="UP000242877"/>
    </source>
</evidence>
<dbReference type="AlphaFoldDB" id="A0A167YNW2"/>
<reference evidence="1 2" key="1">
    <citation type="journal article" date="2016" name="Genome Biol. Evol.">
        <title>Divergent and convergent evolution of fungal pathogenicity.</title>
        <authorList>
            <person name="Shang Y."/>
            <person name="Xiao G."/>
            <person name="Zheng P."/>
            <person name="Cen K."/>
            <person name="Zhan S."/>
            <person name="Wang C."/>
        </authorList>
    </citation>
    <scope>NUCLEOTIDE SEQUENCE [LARGE SCALE GENOMIC DNA]</scope>
    <source>
        <strain evidence="1 2">ARSEF 7405</strain>
    </source>
</reference>